<dbReference type="Pfam" id="PF00403">
    <property type="entry name" value="HMA"/>
    <property type="match status" value="1"/>
</dbReference>
<protein>
    <recommendedName>
        <fullName evidence="7">HMA domain-containing protein</fullName>
    </recommendedName>
</protein>
<evidence type="ECO:0000256" key="6">
    <source>
        <dbReference type="SAM" id="MobiDB-lite"/>
    </source>
</evidence>
<evidence type="ECO:0000256" key="4">
    <source>
        <dbReference type="ARBA" id="ARBA00023289"/>
    </source>
</evidence>
<dbReference type="PANTHER" id="PTHR45811:SF49">
    <property type="entry name" value="OS04G0667600 PROTEIN"/>
    <property type="match status" value="1"/>
</dbReference>
<comment type="similarity">
    <text evidence="5">Belongs to the HIPP family.</text>
</comment>
<dbReference type="Gene3D" id="3.30.70.100">
    <property type="match status" value="1"/>
</dbReference>
<evidence type="ECO:0000256" key="3">
    <source>
        <dbReference type="ARBA" id="ARBA00023288"/>
    </source>
</evidence>
<keyword evidence="3" id="KW-0449">Lipoprotein</keyword>
<feature type="compositionally biased region" description="Basic and acidic residues" evidence="6">
    <location>
        <begin position="74"/>
        <end position="93"/>
    </location>
</feature>
<dbReference type="EMBL" id="CP136894">
    <property type="protein sequence ID" value="WOL06623.1"/>
    <property type="molecule type" value="Genomic_DNA"/>
</dbReference>
<dbReference type="AlphaFoldDB" id="A0AAQ3KGV3"/>
<evidence type="ECO:0000313" key="9">
    <source>
        <dbReference type="Proteomes" id="UP001327560"/>
    </source>
</evidence>
<dbReference type="PROSITE" id="PS50846">
    <property type="entry name" value="HMA_2"/>
    <property type="match status" value="1"/>
</dbReference>
<organism evidence="8 9">
    <name type="scientific">Canna indica</name>
    <name type="common">Indian-shot</name>
    <dbReference type="NCBI Taxonomy" id="4628"/>
    <lineage>
        <taxon>Eukaryota</taxon>
        <taxon>Viridiplantae</taxon>
        <taxon>Streptophyta</taxon>
        <taxon>Embryophyta</taxon>
        <taxon>Tracheophyta</taxon>
        <taxon>Spermatophyta</taxon>
        <taxon>Magnoliopsida</taxon>
        <taxon>Liliopsida</taxon>
        <taxon>Zingiberales</taxon>
        <taxon>Cannaceae</taxon>
        <taxon>Canna</taxon>
    </lineage>
</organism>
<gene>
    <name evidence="8" type="ORF">Cni_G15357</name>
</gene>
<keyword evidence="2" id="KW-0479">Metal-binding</keyword>
<dbReference type="InterPro" id="IPR036163">
    <property type="entry name" value="HMA_dom_sf"/>
</dbReference>
<keyword evidence="9" id="KW-1185">Reference proteome</keyword>
<reference evidence="8 9" key="1">
    <citation type="submission" date="2023-10" db="EMBL/GenBank/DDBJ databases">
        <title>Chromosome-scale genome assembly provides insights into flower coloration mechanisms of Canna indica.</title>
        <authorList>
            <person name="Li C."/>
        </authorList>
    </citation>
    <scope>NUCLEOTIDE SEQUENCE [LARGE SCALE GENOMIC DNA]</scope>
    <source>
        <tissue evidence="8">Flower</tissue>
    </source>
</reference>
<dbReference type="PANTHER" id="PTHR45811">
    <property type="entry name" value="COPPER TRANSPORT PROTEIN FAMILY-RELATED"/>
    <property type="match status" value="1"/>
</dbReference>
<feature type="region of interest" description="Disordered" evidence="6">
    <location>
        <begin position="73"/>
        <end position="93"/>
    </location>
</feature>
<dbReference type="Proteomes" id="UP001327560">
    <property type="component" value="Chromosome 5"/>
</dbReference>
<keyword evidence="1" id="KW-0488">Methylation</keyword>
<dbReference type="SUPFAM" id="SSF55008">
    <property type="entry name" value="HMA, heavy metal-associated domain"/>
    <property type="match status" value="1"/>
</dbReference>
<evidence type="ECO:0000259" key="7">
    <source>
        <dbReference type="PROSITE" id="PS50846"/>
    </source>
</evidence>
<evidence type="ECO:0000256" key="5">
    <source>
        <dbReference type="ARBA" id="ARBA00024045"/>
    </source>
</evidence>
<name>A0AAQ3KGV3_9LILI</name>
<evidence type="ECO:0000256" key="1">
    <source>
        <dbReference type="ARBA" id="ARBA00022481"/>
    </source>
</evidence>
<feature type="domain" description="HMA" evidence="7">
    <location>
        <begin position="4"/>
        <end position="71"/>
    </location>
</feature>
<sequence length="144" mass="16106">MADAKKFVVKVEVHCEKDKKKALKAVSGFQGIDSLTIEIKDRKLTVVGTVDPVKLVEKLRRCWHAEILSVGPAKEPEKKKKEEGDKDKGKDADKQNAEMAKACHCNDCINPHFVFESNINPRVSQYYCAPISAEENPNSFCGIM</sequence>
<evidence type="ECO:0000313" key="8">
    <source>
        <dbReference type="EMBL" id="WOL06623.1"/>
    </source>
</evidence>
<evidence type="ECO:0000256" key="2">
    <source>
        <dbReference type="ARBA" id="ARBA00022723"/>
    </source>
</evidence>
<keyword evidence="4" id="KW-0636">Prenylation</keyword>
<dbReference type="GO" id="GO:0046872">
    <property type="term" value="F:metal ion binding"/>
    <property type="evidence" value="ECO:0007669"/>
    <property type="project" value="UniProtKB-KW"/>
</dbReference>
<dbReference type="InterPro" id="IPR006121">
    <property type="entry name" value="HMA_dom"/>
</dbReference>
<proteinExistence type="inferred from homology"/>
<dbReference type="InterPro" id="IPR051863">
    <property type="entry name" value="HIPP"/>
</dbReference>
<accession>A0AAQ3KGV3</accession>